<evidence type="ECO:0000256" key="5">
    <source>
        <dbReference type="SAM" id="Phobius"/>
    </source>
</evidence>
<dbReference type="InterPro" id="IPR050333">
    <property type="entry name" value="SLRP"/>
</dbReference>
<dbReference type="InterPro" id="IPR003591">
    <property type="entry name" value="Leu-rich_rpt_typical-subtyp"/>
</dbReference>
<feature type="signal peptide" evidence="6">
    <location>
        <begin position="1"/>
        <end position="20"/>
    </location>
</feature>
<accession>U5EPU2</accession>
<feature type="transmembrane region" description="Helical" evidence="5">
    <location>
        <begin position="946"/>
        <end position="968"/>
    </location>
</feature>
<feature type="region of interest" description="Disordered" evidence="4">
    <location>
        <begin position="845"/>
        <end position="877"/>
    </location>
</feature>
<keyword evidence="5" id="KW-0472">Membrane</keyword>
<feature type="coiled-coil region" evidence="3">
    <location>
        <begin position="239"/>
        <end position="266"/>
    </location>
</feature>
<keyword evidence="6" id="KW-0732">Signal</keyword>
<dbReference type="SUPFAM" id="SSF52058">
    <property type="entry name" value="L domain-like"/>
    <property type="match status" value="2"/>
</dbReference>
<dbReference type="PANTHER" id="PTHR45712">
    <property type="entry name" value="AGAP008170-PA"/>
    <property type="match status" value="1"/>
</dbReference>
<organism evidence="7">
    <name type="scientific">Corethrella appendiculata</name>
    <dbReference type="NCBI Taxonomy" id="1370023"/>
    <lineage>
        <taxon>Eukaryota</taxon>
        <taxon>Metazoa</taxon>
        <taxon>Ecdysozoa</taxon>
        <taxon>Arthropoda</taxon>
        <taxon>Hexapoda</taxon>
        <taxon>Insecta</taxon>
        <taxon>Pterygota</taxon>
        <taxon>Neoptera</taxon>
        <taxon>Endopterygota</taxon>
        <taxon>Diptera</taxon>
        <taxon>Nematocera</taxon>
        <taxon>Culicoidea</taxon>
        <taxon>Chaoboridae</taxon>
        <taxon>Corethrella</taxon>
    </lineage>
</organism>
<evidence type="ECO:0008006" key="8">
    <source>
        <dbReference type="Google" id="ProtNLM"/>
    </source>
</evidence>
<keyword evidence="5" id="KW-1133">Transmembrane helix</keyword>
<reference evidence="7" key="1">
    <citation type="journal article" date="2014" name="Insect Biochem. Mol. Biol.">
        <title>An insight into the sialome of the frog biting fly, Corethrella appendiculata.</title>
        <authorList>
            <person name="Ribeiro J.M.C."/>
            <person name="Chagas A.C."/>
            <person name="Pham V.M."/>
            <person name="Lounibos L.P."/>
            <person name="Calvo E."/>
        </authorList>
    </citation>
    <scope>NUCLEOTIDE SEQUENCE</scope>
    <source>
        <tissue evidence="7">Salivary glands</tissue>
    </source>
</reference>
<dbReference type="FunFam" id="3.80.10.10:FF:001164">
    <property type="entry name" value="GH01279p"/>
    <property type="match status" value="1"/>
</dbReference>
<keyword evidence="3" id="KW-0175">Coiled coil</keyword>
<evidence type="ECO:0000256" key="6">
    <source>
        <dbReference type="SAM" id="SignalP"/>
    </source>
</evidence>
<dbReference type="PANTHER" id="PTHR45712:SF22">
    <property type="entry name" value="INSULIN-LIKE GROWTH FACTOR-BINDING PROTEIN COMPLEX ACID LABILE SUBUNIT"/>
    <property type="match status" value="1"/>
</dbReference>
<proteinExistence type="evidence at transcript level"/>
<dbReference type="InterPro" id="IPR032675">
    <property type="entry name" value="LRR_dom_sf"/>
</dbReference>
<dbReference type="SMART" id="SM00369">
    <property type="entry name" value="LRR_TYP"/>
    <property type="match status" value="11"/>
</dbReference>
<evidence type="ECO:0000256" key="4">
    <source>
        <dbReference type="SAM" id="MobiDB-lite"/>
    </source>
</evidence>
<keyword evidence="1" id="KW-0433">Leucine-rich repeat</keyword>
<keyword evidence="5" id="KW-0812">Transmembrane</keyword>
<sequence length="1019" mass="115439">MGTQSWLVLLMLVILPVVLTKTTTTSTEEPPKKHIAKADDPLYNKMLPNQLNFLHDDKIPMADNPLFNKMLPNLTENEIEEDDILKRKESFKDVDHGFGKKPLFENSKPIKVVAITPKPAAVTTTTKSAKIVVTPSNKAESTTDDSYEYSDEYDDDEKINFDELGKIMTDKHKDNSANSNLLNKLLKISSTSPPAVITTTTALPLKEIINETNPVKIEELDDSSSYEYNDNDNIETIDFDEISKLLRDHRNRNKKAKDEIDNETDADYTDGEYDELDDDYSIEQDAKSCPRDCICEKNMHAYLVATCSRLDVETQKFSSVITDLQVLDIPPKYPIVLGEDFFKKLGLTRVSSIKISNCTIEYISKTAFSGLTKLYSVNLTNTGIDMIHPDTFVNNTELKLLTLSGNNLHAMQQSNSPFADYMIKSQSIEELHIAKCNLNEILPTAFDELRNIDYINLAGNGLKTLPSTLFDKVDTIEELDLSGNRITKLPKNIFKKTSLAILNLKQNEITANFDFITKDLQKLDLSECKIRTINGQMFEGMEGLTNLILKGNHIKKIQPMAFATLKNLRHIDLSHNDLEQISALTFIGNQKLDVIKLNDNPRLKKLPSEGFVAPSGGKFDTYYIDISNCDINEIGDKVFSTMPQLTRINLSWNNIQAISVGVFSYLNKLMDLDLSNNLITDIDELTFLHNTNLNKLILSGNPIERLSLKTFLPIQYLTELDISDCDLRSLWDSKSVKQGTKVLENLKLLNVSYNEIKTIHHVNLETLVNLKVLDITNNPMVCDQDFKNLIKWLGQKKVSLGGDGDREKAEIKLLGGDNAANLLEWSNFAKSICMPNKQEAIGHLENLEDDDDDDEEDDDDLDEDMENENEFEDDKENAVDSKDHILDDDEYIYDDEDEDNTDEKDILTDAANAIQSIDDAILGGKRNRLEDEEIIIEEPIFASYRYLWPILIIVFSALAVMLLVAKVISMMMQKRGERYRQALLASKNNIVYQKLSEDIYAPTTPKFIHTNSYTPISQV</sequence>
<evidence type="ECO:0000313" key="7">
    <source>
        <dbReference type="EMBL" id="JAB56297.1"/>
    </source>
</evidence>
<evidence type="ECO:0000256" key="3">
    <source>
        <dbReference type="SAM" id="Coils"/>
    </source>
</evidence>
<dbReference type="PROSITE" id="PS51450">
    <property type="entry name" value="LRR"/>
    <property type="match status" value="5"/>
</dbReference>
<dbReference type="AlphaFoldDB" id="U5EPU2"/>
<feature type="chain" id="PRO_5004659956" description="Membrane glycoprotein lig-1" evidence="6">
    <location>
        <begin position="21"/>
        <end position="1019"/>
    </location>
</feature>
<protein>
    <recommendedName>
        <fullName evidence="8">Membrane glycoprotein lig-1</fullName>
    </recommendedName>
</protein>
<dbReference type="InterPro" id="IPR001611">
    <property type="entry name" value="Leu-rich_rpt"/>
</dbReference>
<evidence type="ECO:0000256" key="2">
    <source>
        <dbReference type="ARBA" id="ARBA00022737"/>
    </source>
</evidence>
<dbReference type="EMBL" id="GANO01003574">
    <property type="protein sequence ID" value="JAB56297.1"/>
    <property type="molecule type" value="mRNA"/>
</dbReference>
<dbReference type="Pfam" id="PF13855">
    <property type="entry name" value="LRR_8"/>
    <property type="match status" value="4"/>
</dbReference>
<keyword evidence="2" id="KW-0677">Repeat</keyword>
<dbReference type="SMART" id="SM00365">
    <property type="entry name" value="LRR_SD22"/>
    <property type="match status" value="6"/>
</dbReference>
<dbReference type="Gene3D" id="3.80.10.10">
    <property type="entry name" value="Ribonuclease Inhibitor"/>
    <property type="match status" value="4"/>
</dbReference>
<name>U5EPU2_9DIPT</name>
<evidence type="ECO:0000256" key="1">
    <source>
        <dbReference type="ARBA" id="ARBA00022614"/>
    </source>
</evidence>
<feature type="compositionally biased region" description="Acidic residues" evidence="4">
    <location>
        <begin position="847"/>
        <end position="875"/>
    </location>
</feature>